<sequence length="147" mass="16612">MDRGKPGSKLHVLSDRAGLPLVAGVPAGNCHDSKGLRPLVGALLTKHDPHRGRPWKPGKLHADKAYDNSPLRRWVRGKLIGVRIARKGVDTSQRLGRHRWVVERTMSWLTGYRRLTIRHERRHDLFLASTTLAAALICFKRLRGHTT</sequence>
<dbReference type="PANTHER" id="PTHR30007:SF1">
    <property type="entry name" value="BLR1914 PROTEIN"/>
    <property type="match status" value="1"/>
</dbReference>
<evidence type="ECO:0000313" key="2">
    <source>
        <dbReference type="EMBL" id="GAA4996315.1"/>
    </source>
</evidence>
<dbReference type="EMBL" id="BAABHS010000060">
    <property type="protein sequence ID" value="GAA4996315.1"/>
    <property type="molecule type" value="Genomic_DNA"/>
</dbReference>
<feature type="domain" description="Transposase IS4-like" evidence="1">
    <location>
        <begin position="3"/>
        <end position="137"/>
    </location>
</feature>
<proteinExistence type="predicted"/>
<dbReference type="NCBIfam" id="NF033580">
    <property type="entry name" value="transpos_IS5_3"/>
    <property type="match status" value="1"/>
</dbReference>
<dbReference type="InterPro" id="IPR002559">
    <property type="entry name" value="Transposase_11"/>
</dbReference>
<organism evidence="2 3">
    <name type="scientific">Yinghuangia aomiensis</name>
    <dbReference type="NCBI Taxonomy" id="676205"/>
    <lineage>
        <taxon>Bacteria</taxon>
        <taxon>Bacillati</taxon>
        <taxon>Actinomycetota</taxon>
        <taxon>Actinomycetes</taxon>
        <taxon>Kitasatosporales</taxon>
        <taxon>Streptomycetaceae</taxon>
        <taxon>Yinghuangia</taxon>
    </lineage>
</organism>
<reference evidence="3" key="1">
    <citation type="journal article" date="2019" name="Int. J. Syst. Evol. Microbiol.">
        <title>The Global Catalogue of Microorganisms (GCM) 10K type strain sequencing project: providing services to taxonomists for standard genome sequencing and annotation.</title>
        <authorList>
            <consortium name="The Broad Institute Genomics Platform"/>
            <consortium name="The Broad Institute Genome Sequencing Center for Infectious Disease"/>
            <person name="Wu L."/>
            <person name="Ma J."/>
        </authorList>
    </citation>
    <scope>NUCLEOTIDE SEQUENCE [LARGE SCALE GENOMIC DNA]</scope>
    <source>
        <strain evidence="3">JCM 17986</strain>
    </source>
</reference>
<dbReference type="PANTHER" id="PTHR30007">
    <property type="entry name" value="PHP DOMAIN PROTEIN"/>
    <property type="match status" value="1"/>
</dbReference>
<name>A0ABP9IF13_9ACTN</name>
<protein>
    <recommendedName>
        <fullName evidence="1">Transposase IS4-like domain-containing protein</fullName>
    </recommendedName>
</protein>
<accession>A0ABP9IF13</accession>
<keyword evidence="3" id="KW-1185">Reference proteome</keyword>
<comment type="caution">
    <text evidence="2">The sequence shown here is derived from an EMBL/GenBank/DDBJ whole genome shotgun (WGS) entry which is preliminary data.</text>
</comment>
<dbReference type="Pfam" id="PF01609">
    <property type="entry name" value="DDE_Tnp_1"/>
    <property type="match status" value="1"/>
</dbReference>
<gene>
    <name evidence="2" type="ORF">GCM10023205_81900</name>
</gene>
<evidence type="ECO:0000313" key="3">
    <source>
        <dbReference type="Proteomes" id="UP001500466"/>
    </source>
</evidence>
<dbReference type="Proteomes" id="UP001500466">
    <property type="component" value="Unassembled WGS sequence"/>
</dbReference>
<evidence type="ECO:0000259" key="1">
    <source>
        <dbReference type="Pfam" id="PF01609"/>
    </source>
</evidence>